<dbReference type="WBParaSite" id="MCU_008894-RA">
    <property type="protein sequence ID" value="MCU_008894-RA"/>
    <property type="gene ID" value="MCU_008894"/>
</dbReference>
<evidence type="ECO:0000313" key="1">
    <source>
        <dbReference type="WBParaSite" id="MCU_008894-RA"/>
    </source>
</evidence>
<protein>
    <submittedName>
        <fullName evidence="1">Uncharacterized protein</fullName>
    </submittedName>
</protein>
<organism evidence="1">
    <name type="scientific">Mesocestoides corti</name>
    <name type="common">Flatworm</name>
    <dbReference type="NCBI Taxonomy" id="53468"/>
    <lineage>
        <taxon>Eukaryota</taxon>
        <taxon>Metazoa</taxon>
        <taxon>Spiralia</taxon>
        <taxon>Lophotrochozoa</taxon>
        <taxon>Platyhelminthes</taxon>
        <taxon>Cestoda</taxon>
        <taxon>Eucestoda</taxon>
        <taxon>Cyclophyllidea</taxon>
        <taxon>Mesocestoididae</taxon>
        <taxon>Mesocestoides</taxon>
    </lineage>
</organism>
<accession>A0A5K3FPA2</accession>
<dbReference type="AlphaFoldDB" id="A0A5K3FPA2"/>
<proteinExistence type="predicted"/>
<reference evidence="1" key="1">
    <citation type="submission" date="2019-11" db="UniProtKB">
        <authorList>
            <consortium name="WormBaseParasite"/>
        </authorList>
    </citation>
    <scope>IDENTIFICATION</scope>
</reference>
<name>A0A5K3FPA2_MESCO</name>
<sequence length="316" mass="35918">MMGDCSATLYRPSPCEVDRLKNEEFLRRRRMRLLQVRRLSMRHSSVTRNQYYIRQKERLETEAQKLLEKEKNRNITMLRSRQASLDCVIGNLGLAHAAASTKGDSVLEEQKLLSSRKDVARKRFNSAYSELLEKRAQSLCKEESRRRFLEVARSIEKKRAAAIAALPPPPSDPLDPHFTGAAPCRLCPRIIHQHRQMMVDAGTPIMESAEEQLSPAHRISVRSEESTFGCDAFETAAVETLCSDFAQRQAIRFATETSLKSQKRCIQALKRVRVKQYYESLVQCLNAVSTSDAALDQEIHTPSSNSSAEQTFLNES</sequence>